<dbReference type="PROSITE" id="PS51257">
    <property type="entry name" value="PROKAR_LIPOPROTEIN"/>
    <property type="match status" value="1"/>
</dbReference>
<name>A0ABW2J3N5_9BURK</name>
<evidence type="ECO:0000313" key="2">
    <source>
        <dbReference type="Proteomes" id="UP001596379"/>
    </source>
</evidence>
<dbReference type="PIRSF" id="PIRSF029285">
    <property type="entry name" value="Aminopept"/>
    <property type="match status" value="1"/>
</dbReference>
<dbReference type="EC" id="3.4.11.-" evidence="1"/>
<comment type="caution">
    <text evidence="1">The sequence shown here is derived from an EMBL/GenBank/DDBJ whole genome shotgun (WGS) entry which is preliminary data.</text>
</comment>
<organism evidence="1 2">
    <name type="scientific">Herminiimonas aquatilis</name>
    <dbReference type="NCBI Taxonomy" id="345342"/>
    <lineage>
        <taxon>Bacteria</taxon>
        <taxon>Pseudomonadati</taxon>
        <taxon>Pseudomonadota</taxon>
        <taxon>Betaproteobacteria</taxon>
        <taxon>Burkholderiales</taxon>
        <taxon>Oxalobacteraceae</taxon>
        <taxon>Herminiimonas</taxon>
    </lineage>
</organism>
<accession>A0ABW2J3N5</accession>
<gene>
    <name evidence="1" type="ORF">ACFQO0_05160</name>
</gene>
<keyword evidence="2" id="KW-1185">Reference proteome</keyword>
<dbReference type="InterPro" id="IPR014553">
    <property type="entry name" value="Aminopept"/>
</dbReference>
<reference evidence="2" key="1">
    <citation type="journal article" date="2019" name="Int. J. Syst. Evol. Microbiol.">
        <title>The Global Catalogue of Microorganisms (GCM) 10K type strain sequencing project: providing services to taxonomists for standard genome sequencing and annotation.</title>
        <authorList>
            <consortium name="The Broad Institute Genomics Platform"/>
            <consortium name="The Broad Institute Genome Sequencing Center for Infectious Disease"/>
            <person name="Wu L."/>
            <person name="Ma J."/>
        </authorList>
    </citation>
    <scope>NUCLEOTIDE SEQUENCE [LARGE SCALE GENOMIC DNA]</scope>
    <source>
        <strain evidence="2">CCUG 36956</strain>
    </source>
</reference>
<keyword evidence="1" id="KW-0645">Protease</keyword>
<dbReference type="Pfam" id="PF10023">
    <property type="entry name" value="Aminopep"/>
    <property type="match status" value="1"/>
</dbReference>
<keyword evidence="1" id="KW-0378">Hydrolase</keyword>
<evidence type="ECO:0000313" key="1">
    <source>
        <dbReference type="EMBL" id="MFC7297822.1"/>
    </source>
</evidence>
<dbReference type="GO" id="GO:0004177">
    <property type="term" value="F:aminopeptidase activity"/>
    <property type="evidence" value="ECO:0007669"/>
    <property type="project" value="UniProtKB-KW"/>
</dbReference>
<dbReference type="RefSeq" id="WP_382232949.1">
    <property type="nucleotide sequence ID" value="NZ_JBHTCC010000001.1"/>
</dbReference>
<sequence>MMRFAALTGLSMSAVRTVLVCLCSMLLGGCAQLGYYAQATHGQLSLLSSAKPIDELLLEPDLDDKLRRRLTKVRQIRQFAVSELGLPDNPSYKNYADLGRSFALWNVVATPELSLHPLQWCFPVAGCVSYRGYYSKDDAQQFADRLRADGYDVQVIGVPTYSTLGWFNDPVLSTFIRYPDAELARLIFHELAHQVVYVKDDTQFNESFATAVEEAGVERWFALHGDVHTMRLYAEFKARRTEFLDLLLRYRAMLVANYASGTRDDEKRRRKAEIFSDLQREYQILKTSWHGFAGYDRWFSEPLSNAHLASIATYHELVPGFAALLRGKGNFTDFYRAVIALTLTEKADRHKQLAALAITMPLAEDGNPDEPRQGFAFIAQP</sequence>
<protein>
    <submittedName>
        <fullName evidence="1">Aminopeptidase</fullName>
        <ecNumber evidence="1">3.4.11.-</ecNumber>
    </submittedName>
</protein>
<dbReference type="Proteomes" id="UP001596379">
    <property type="component" value="Unassembled WGS sequence"/>
</dbReference>
<keyword evidence="1" id="KW-0031">Aminopeptidase</keyword>
<proteinExistence type="predicted"/>
<dbReference type="EMBL" id="JBHTCC010000001">
    <property type="protein sequence ID" value="MFC7297822.1"/>
    <property type="molecule type" value="Genomic_DNA"/>
</dbReference>